<dbReference type="Gene3D" id="1.10.150.130">
    <property type="match status" value="1"/>
</dbReference>
<keyword evidence="9" id="KW-1185">Reference proteome</keyword>
<evidence type="ECO:0000256" key="5">
    <source>
        <dbReference type="PROSITE-ProRule" id="PRU01248"/>
    </source>
</evidence>
<dbReference type="Pfam" id="PF00589">
    <property type="entry name" value="Phage_integrase"/>
    <property type="match status" value="1"/>
</dbReference>
<evidence type="ECO:0000256" key="3">
    <source>
        <dbReference type="ARBA" id="ARBA00023125"/>
    </source>
</evidence>
<dbReference type="InterPro" id="IPR044068">
    <property type="entry name" value="CB"/>
</dbReference>
<dbReference type="InterPro" id="IPR011010">
    <property type="entry name" value="DNA_brk_join_enz"/>
</dbReference>
<evidence type="ECO:0000259" key="7">
    <source>
        <dbReference type="PROSITE" id="PS51900"/>
    </source>
</evidence>
<dbReference type="SUPFAM" id="SSF56349">
    <property type="entry name" value="DNA breaking-rejoining enzymes"/>
    <property type="match status" value="1"/>
</dbReference>
<protein>
    <submittedName>
        <fullName evidence="8">Integrase</fullName>
    </submittedName>
</protein>
<gene>
    <name evidence="8" type="ORF">AWB91_09465</name>
</gene>
<evidence type="ECO:0000259" key="6">
    <source>
        <dbReference type="PROSITE" id="PS51898"/>
    </source>
</evidence>
<evidence type="ECO:0000313" key="8">
    <source>
        <dbReference type="EMBL" id="ORW32712.1"/>
    </source>
</evidence>
<keyword evidence="4" id="KW-0233">DNA recombination</keyword>
<dbReference type="CDD" id="cd01189">
    <property type="entry name" value="INT_ICEBs1_C_like"/>
    <property type="match status" value="1"/>
</dbReference>
<dbReference type="PROSITE" id="PS51900">
    <property type="entry name" value="CB"/>
    <property type="match status" value="1"/>
</dbReference>
<dbReference type="RefSeq" id="WP_085093506.1">
    <property type="nucleotide sequence ID" value="NZ_LQPK01000006.1"/>
</dbReference>
<evidence type="ECO:0000313" key="9">
    <source>
        <dbReference type="Proteomes" id="UP000193801"/>
    </source>
</evidence>
<evidence type="ECO:0000256" key="1">
    <source>
        <dbReference type="ARBA" id="ARBA00008857"/>
    </source>
</evidence>
<dbReference type="InterPro" id="IPR002104">
    <property type="entry name" value="Integrase_catalytic"/>
</dbReference>
<comment type="caution">
    <text evidence="8">The sequence shown here is derived from an EMBL/GenBank/DDBJ whole genome shotgun (WGS) entry which is preliminary data.</text>
</comment>
<dbReference type="InterPro" id="IPR050090">
    <property type="entry name" value="Tyrosine_recombinase_XerCD"/>
</dbReference>
<organism evidence="8 9">
    <name type="scientific">Mycobacterium paraense</name>
    <dbReference type="NCBI Taxonomy" id="767916"/>
    <lineage>
        <taxon>Bacteria</taxon>
        <taxon>Bacillati</taxon>
        <taxon>Actinomycetota</taxon>
        <taxon>Actinomycetes</taxon>
        <taxon>Mycobacteriales</taxon>
        <taxon>Mycobacteriaceae</taxon>
        <taxon>Mycobacterium</taxon>
        <taxon>Mycobacterium simiae complex</taxon>
    </lineage>
</organism>
<dbReference type="InterPro" id="IPR013762">
    <property type="entry name" value="Integrase-like_cat_sf"/>
</dbReference>
<name>A0ABX3VT85_9MYCO</name>
<evidence type="ECO:0000256" key="4">
    <source>
        <dbReference type="ARBA" id="ARBA00023172"/>
    </source>
</evidence>
<reference evidence="8 9" key="1">
    <citation type="journal article" date="2015" name="Emerg. Microbes Infect.">
        <title>Characterization of 17 strains belonging to the Mycobacterium simiae complex and description of Mycobacterium paraense sp. nov.</title>
        <authorList>
            <person name="Fusco da Costa A.R."/>
            <person name="Fedrizzi T."/>
            <person name="Lopes M.L."/>
            <person name="Pecorari M."/>
            <person name="Oliveira da Costa W.L."/>
            <person name="Giacobazzi E."/>
            <person name="da Costa Bahia J.R."/>
            <person name="De Sanctis V."/>
            <person name="Batista Lima K.V."/>
            <person name="Bertorelli R."/>
            <person name="Grottola A."/>
            <person name="Fabio A."/>
            <person name="Mariottini A."/>
            <person name="Ferretti P."/>
            <person name="Di Leva F."/>
            <person name="Fregni Serpini G."/>
            <person name="Tagliazucchi S."/>
            <person name="Rumpianesi F."/>
            <person name="Jousson O."/>
            <person name="Segata N."/>
            <person name="Tortoli E."/>
        </authorList>
    </citation>
    <scope>NUCLEOTIDE SEQUENCE [LARGE SCALE GENOMIC DNA]</scope>
    <source>
        <strain evidence="8 9">FI-07156</strain>
    </source>
</reference>
<feature type="domain" description="Core-binding (CB)" evidence="7">
    <location>
        <begin position="84"/>
        <end position="172"/>
    </location>
</feature>
<feature type="domain" description="Tyr recombinase" evidence="6">
    <location>
        <begin position="205"/>
        <end position="385"/>
    </location>
</feature>
<dbReference type="Proteomes" id="UP000193801">
    <property type="component" value="Unassembled WGS sequence"/>
</dbReference>
<comment type="similarity">
    <text evidence="1">Belongs to the 'phage' integrase family.</text>
</comment>
<dbReference type="InterPro" id="IPR004107">
    <property type="entry name" value="Integrase_SAM-like_N"/>
</dbReference>
<dbReference type="Gene3D" id="1.10.443.10">
    <property type="entry name" value="Intergrase catalytic core"/>
    <property type="match status" value="1"/>
</dbReference>
<sequence>MTNGLTNGAASSQDRWASIRERKRANGATSYAVLYRLDGGQRTLTFHDKPPAEALKAAIKAHGIHRALEMNGYQVRTDEPRAALTVARWCRRYIDQLTGVEGYTVEKYEGYLRMDIGPRLGDIPLAKLTEEDIAAWVQHLETTPRAKTGRVPTPKTIRNLHGFLSAALGAAVPKHIPANPAAGRRLPRTTGAVVTGAADDMEDGHERRMLTRAEFARLYDAIIDPYKPMLRFMVASGMRWGEVAALRPGDVDRAECEVRVRRAWKYSSGGYTLGPPKTKRSRRTVTIAKDILDSLDYTHEYLFTNAQGGPVRYPAFRRIWDRAVEKAKLTDNPTPHCLRHTCGSWLLNAGEPMLTVSRFLGHENITTTINIYGHDDKKSHQAAAKKMARLLK</sequence>
<accession>A0ABX3VT85</accession>
<dbReference type="PANTHER" id="PTHR30349">
    <property type="entry name" value="PHAGE INTEGRASE-RELATED"/>
    <property type="match status" value="1"/>
</dbReference>
<dbReference type="PANTHER" id="PTHR30349:SF64">
    <property type="entry name" value="PROPHAGE INTEGRASE INTD-RELATED"/>
    <property type="match status" value="1"/>
</dbReference>
<keyword evidence="2" id="KW-0229">DNA integration</keyword>
<dbReference type="PROSITE" id="PS51898">
    <property type="entry name" value="TYR_RECOMBINASE"/>
    <property type="match status" value="1"/>
</dbReference>
<evidence type="ECO:0000256" key="2">
    <source>
        <dbReference type="ARBA" id="ARBA00022908"/>
    </source>
</evidence>
<dbReference type="EMBL" id="LQPK01000006">
    <property type="protein sequence ID" value="ORW32712.1"/>
    <property type="molecule type" value="Genomic_DNA"/>
</dbReference>
<keyword evidence="3 5" id="KW-0238">DNA-binding</keyword>
<proteinExistence type="inferred from homology"/>
<dbReference type="InterPro" id="IPR010998">
    <property type="entry name" value="Integrase_recombinase_N"/>
</dbReference>
<dbReference type="Pfam" id="PF14659">
    <property type="entry name" value="Phage_int_SAM_3"/>
    <property type="match status" value="1"/>
</dbReference>